<dbReference type="Pfam" id="PF10805">
    <property type="entry name" value="DUF2730"/>
    <property type="match status" value="1"/>
</dbReference>
<evidence type="ECO:0000313" key="2">
    <source>
        <dbReference type="Proteomes" id="UP000955338"/>
    </source>
</evidence>
<reference evidence="1" key="1">
    <citation type="submission" date="2017-06" db="EMBL/GenBank/DDBJ databases">
        <title>Genome sequencing of pathogenic and non-pathogenic strains within Bisgaard taxon 40.</title>
        <authorList>
            <person name="Ladner J.T."/>
            <person name="Lovett S.P."/>
            <person name="Koroleva G."/>
            <person name="Lorch J.M."/>
        </authorList>
    </citation>
    <scope>NUCLEOTIDE SEQUENCE</scope>
    <source>
        <strain evidence="1">27576-1-I1</strain>
    </source>
</reference>
<dbReference type="AlphaFoldDB" id="A0A8D4LJ57"/>
<evidence type="ECO:0000313" key="1">
    <source>
        <dbReference type="EMBL" id="QDJ14474.1"/>
    </source>
</evidence>
<dbReference type="InterPro" id="IPR020269">
    <property type="entry name" value="Phage_Mu_Releasin"/>
</dbReference>
<dbReference type="RefSeq" id="WP_261919444.1">
    <property type="nucleotide sequence ID" value="NZ_CP022011.1"/>
</dbReference>
<keyword evidence="2" id="KW-1185">Reference proteome</keyword>
<sequence length="109" mass="12375">MIEVLEIIKQHWGIILTIAGLLASLFWLKMDSRYVKKSDFNKLSGELSGTVQKVSEIENEILHLPSSKDVTDLRLAVVEMKGETKALRTEVMGLTHQVRLLIEKEVSKQ</sequence>
<accession>A0A8D4LJ57</accession>
<organism evidence="1 2">
    <name type="scientific">Mergibacter septicus</name>
    <dbReference type="NCBI Taxonomy" id="221402"/>
    <lineage>
        <taxon>Bacteria</taxon>
        <taxon>Pseudomonadati</taxon>
        <taxon>Pseudomonadota</taxon>
        <taxon>Gammaproteobacteria</taxon>
        <taxon>Pasteurellales</taxon>
        <taxon>Pasteurellaceae</taxon>
        <taxon>Mergibacter</taxon>
    </lineage>
</organism>
<proteinExistence type="predicted"/>
<name>A0A8D4LJ57_9PAST</name>
<protein>
    <submittedName>
        <fullName evidence="1">Uncharacterized protein</fullName>
    </submittedName>
</protein>
<dbReference type="EMBL" id="CP022011">
    <property type="protein sequence ID" value="QDJ14474.1"/>
    <property type="molecule type" value="Genomic_DNA"/>
</dbReference>
<dbReference type="Proteomes" id="UP000955338">
    <property type="component" value="Chromosome"/>
</dbReference>
<gene>
    <name evidence="1" type="ORF">CEP48_03145</name>
</gene>